<reference evidence="1 2" key="1">
    <citation type="submission" date="2013-09" db="EMBL/GenBank/DDBJ databases">
        <title>Genome sequencing of Phaeobacter antarcticus sp. nov. SM1211.</title>
        <authorList>
            <person name="Zhang X.-Y."/>
            <person name="Liu C."/>
            <person name="Chen X.-L."/>
            <person name="Xie B.-B."/>
            <person name="Qin Q.-L."/>
            <person name="Rong J.-C."/>
            <person name="Zhang Y.-Z."/>
        </authorList>
    </citation>
    <scope>NUCLEOTIDE SEQUENCE [LARGE SCALE GENOMIC DNA]</scope>
    <source>
        <strain evidence="1 2">SM1211</strain>
    </source>
</reference>
<keyword evidence="2" id="KW-1185">Reference proteome</keyword>
<dbReference type="OrthoDB" id="6638257at2"/>
<dbReference type="RefSeq" id="WP_099912566.1">
    <property type="nucleotide sequence ID" value="NZ_AWWI01000126.1"/>
</dbReference>
<proteinExistence type="predicted"/>
<protein>
    <submittedName>
        <fullName evidence="1">Uncharacterized protein</fullName>
    </submittedName>
</protein>
<evidence type="ECO:0000313" key="2">
    <source>
        <dbReference type="Proteomes" id="UP000231259"/>
    </source>
</evidence>
<gene>
    <name evidence="1" type="ORF">P775_20480</name>
</gene>
<dbReference type="AlphaFoldDB" id="A0A2G8R9X0"/>
<dbReference type="Proteomes" id="UP000231259">
    <property type="component" value="Unassembled WGS sequence"/>
</dbReference>
<accession>A0A2G8R9X0</accession>
<dbReference type="EMBL" id="AWWI01000126">
    <property type="protein sequence ID" value="PIL18329.1"/>
    <property type="molecule type" value="Genomic_DNA"/>
</dbReference>
<sequence length="242" mass="26550">MTDVVLILGSGPNAPEVCHLPSATFDALVCINNAWRVRHDWTHMIYPEDFPPERRPLHVAPLQKLVTAEDFVSAQNHYGGFIFGGGTMAFTAGYWALHALRPRVLAYLGCDMVYPAHGPTHFYGTGTADPLRDDPTLQSLRAKSARLQILAGRQGCAVVNLSRAPSRLVSPRAKAGALRGLSRPEVVARCAADAEEARLGYIVESGRYWEQQGAYDPAGLRALDLMWLSTWRSQRARSAVLA</sequence>
<evidence type="ECO:0000313" key="1">
    <source>
        <dbReference type="EMBL" id="PIL18329.1"/>
    </source>
</evidence>
<organism evidence="1 2">
    <name type="scientific">Puniceibacterium antarcticum</name>
    <dbReference type="NCBI Taxonomy" id="1206336"/>
    <lineage>
        <taxon>Bacteria</taxon>
        <taxon>Pseudomonadati</taxon>
        <taxon>Pseudomonadota</taxon>
        <taxon>Alphaproteobacteria</taxon>
        <taxon>Rhodobacterales</taxon>
        <taxon>Paracoccaceae</taxon>
        <taxon>Puniceibacterium</taxon>
    </lineage>
</organism>
<name>A0A2G8R9X0_9RHOB</name>
<comment type="caution">
    <text evidence="1">The sequence shown here is derived from an EMBL/GenBank/DDBJ whole genome shotgun (WGS) entry which is preliminary data.</text>
</comment>